<evidence type="ECO:0000256" key="1">
    <source>
        <dbReference type="SAM" id="MobiDB-lite"/>
    </source>
</evidence>
<feature type="region of interest" description="Disordered" evidence="1">
    <location>
        <begin position="1"/>
        <end position="36"/>
    </location>
</feature>
<accession>W9R5T4</accession>
<dbReference type="AlphaFoldDB" id="W9R5T4"/>
<name>W9R5T4_9ROSA</name>
<proteinExistence type="predicted"/>
<organism evidence="2 3">
    <name type="scientific">Morus notabilis</name>
    <dbReference type="NCBI Taxonomy" id="981085"/>
    <lineage>
        <taxon>Eukaryota</taxon>
        <taxon>Viridiplantae</taxon>
        <taxon>Streptophyta</taxon>
        <taxon>Embryophyta</taxon>
        <taxon>Tracheophyta</taxon>
        <taxon>Spermatophyta</taxon>
        <taxon>Magnoliopsida</taxon>
        <taxon>eudicotyledons</taxon>
        <taxon>Gunneridae</taxon>
        <taxon>Pentapetalae</taxon>
        <taxon>rosids</taxon>
        <taxon>fabids</taxon>
        <taxon>Rosales</taxon>
        <taxon>Moraceae</taxon>
        <taxon>Moreae</taxon>
        <taxon>Morus</taxon>
    </lineage>
</organism>
<reference evidence="3" key="1">
    <citation type="submission" date="2013-01" db="EMBL/GenBank/DDBJ databases">
        <title>Draft Genome Sequence of a Mulberry Tree, Morus notabilis C.K. Schneid.</title>
        <authorList>
            <person name="He N."/>
            <person name="Zhao S."/>
        </authorList>
    </citation>
    <scope>NUCLEOTIDE SEQUENCE</scope>
</reference>
<gene>
    <name evidence="2" type="ORF">L484_022700</name>
</gene>
<dbReference type="Proteomes" id="UP000030645">
    <property type="component" value="Unassembled WGS sequence"/>
</dbReference>
<feature type="compositionally biased region" description="Basic and acidic residues" evidence="1">
    <location>
        <begin position="1"/>
        <end position="26"/>
    </location>
</feature>
<sequence length="110" mass="11623">MFCDKSSEVGRRSLVGRGDEDRRRDGGVVGDGDSGEGSRVIGLGDLAWSCDWAAGGGFQGVGGVQWRLRRSPQVGVGRNNGGGRGVRLEKCSNSTLGQIFPWSFLGLIIP</sequence>
<keyword evidence="3" id="KW-1185">Reference proteome</keyword>
<evidence type="ECO:0000313" key="3">
    <source>
        <dbReference type="Proteomes" id="UP000030645"/>
    </source>
</evidence>
<dbReference type="EMBL" id="KE344347">
    <property type="protein sequence ID" value="EXB57593.1"/>
    <property type="molecule type" value="Genomic_DNA"/>
</dbReference>
<evidence type="ECO:0000313" key="2">
    <source>
        <dbReference type="EMBL" id="EXB57593.1"/>
    </source>
</evidence>
<protein>
    <submittedName>
        <fullName evidence="2">Uncharacterized protein</fullName>
    </submittedName>
</protein>